<dbReference type="EMBL" id="BCSY01000068">
    <property type="protein sequence ID" value="GAS97073.1"/>
    <property type="molecule type" value="Genomic_DNA"/>
</dbReference>
<gene>
    <name evidence="1" type="ORF">RMCC_4039</name>
</gene>
<evidence type="ECO:0000313" key="1">
    <source>
        <dbReference type="EMBL" id="GAS97073.1"/>
    </source>
</evidence>
<reference evidence="2" key="2">
    <citation type="submission" date="2016-02" db="EMBL/GenBank/DDBJ databases">
        <title>Draft genome sequence of five rapidly growing Mycobacterium species.</title>
        <authorList>
            <person name="Katahira K."/>
            <person name="Gotou Y."/>
            <person name="Iida K."/>
            <person name="Ogura Y."/>
            <person name="Hayashi T."/>
        </authorList>
    </citation>
    <scope>NUCLEOTIDE SEQUENCE [LARGE SCALE GENOMIC DNA]</scope>
    <source>
        <strain evidence="2">JCM15298</strain>
    </source>
</reference>
<dbReference type="AlphaFoldDB" id="A0A100WFU6"/>
<name>A0A100WFU6_MYCCR</name>
<dbReference type="Proteomes" id="UP000069443">
    <property type="component" value="Unassembled WGS sequence"/>
</dbReference>
<dbReference type="RefSeq" id="WP_036398559.1">
    <property type="nucleotide sequence ID" value="NZ_BCSY01000068.1"/>
</dbReference>
<dbReference type="STRING" id="228230.RMCC_4039"/>
<dbReference type="OrthoDB" id="3210860at2"/>
<protein>
    <recommendedName>
        <fullName evidence="3">DUF3145 domain-containing protein</fullName>
    </recommendedName>
</protein>
<keyword evidence="2" id="KW-1185">Reference proteome</keyword>
<dbReference type="Pfam" id="PF11343">
    <property type="entry name" value="DUF3145"/>
    <property type="match status" value="1"/>
</dbReference>
<evidence type="ECO:0000313" key="2">
    <source>
        <dbReference type="Proteomes" id="UP000069443"/>
    </source>
</evidence>
<evidence type="ECO:0008006" key="3">
    <source>
        <dbReference type="Google" id="ProtNLM"/>
    </source>
</evidence>
<accession>A0A100WFU6</accession>
<organism evidence="1 2">
    <name type="scientific">Mycolicibacterium canariasense</name>
    <name type="common">Mycobacterium canariasense</name>
    <dbReference type="NCBI Taxonomy" id="228230"/>
    <lineage>
        <taxon>Bacteria</taxon>
        <taxon>Bacillati</taxon>
        <taxon>Actinomycetota</taxon>
        <taxon>Actinomycetes</taxon>
        <taxon>Mycobacteriales</taxon>
        <taxon>Mycobacteriaceae</taxon>
        <taxon>Mycolicibacterium</taxon>
    </lineage>
</organism>
<sequence>MRALNQFADATTGVVYVHASPAAVCPHVEWALSSTLSARANLKWTPQPAMPGQLRAVTNWVGPVGTGAQLANALRSWSVLRFEVTEDPSEGVDGHRWCHTPQLGLWSGAMSANGDVMVGEQRLRSLMASGADTLAAELDTVLGTAWDESLEPYRGGGDTGEMTWLNRGVG</sequence>
<comment type="caution">
    <text evidence="1">The sequence shown here is derived from an EMBL/GenBank/DDBJ whole genome shotgun (WGS) entry which is preliminary data.</text>
</comment>
<reference evidence="2" key="1">
    <citation type="journal article" date="2016" name="Genome Announc.">
        <title>Draft Genome Sequences of Five Rapidly Growing Mycobacterium Species, M. thermoresistibile, M. fortuitum subsp. acetamidolyticum, M. canariasense, M. brisbanense, and M. novocastrense.</title>
        <authorList>
            <person name="Katahira K."/>
            <person name="Ogura Y."/>
            <person name="Gotoh Y."/>
            <person name="Hayashi T."/>
        </authorList>
    </citation>
    <scope>NUCLEOTIDE SEQUENCE [LARGE SCALE GENOMIC DNA]</scope>
    <source>
        <strain evidence="2">JCM15298</strain>
    </source>
</reference>
<dbReference type="InterPro" id="IPR021491">
    <property type="entry name" value="DUF3145"/>
</dbReference>
<proteinExistence type="predicted"/>